<reference evidence="1 2" key="1">
    <citation type="submission" date="2017-03" db="EMBL/GenBank/DDBJ databases">
        <title>Genome sequence of Clostridium oryzae DSM 28571.</title>
        <authorList>
            <person name="Poehlein A."/>
            <person name="Daniel R."/>
        </authorList>
    </citation>
    <scope>NUCLEOTIDE SEQUENCE [LARGE SCALE GENOMIC DNA]</scope>
    <source>
        <strain evidence="1 2">DSM 28571</strain>
    </source>
</reference>
<comment type="caution">
    <text evidence="1">The sequence shown here is derived from an EMBL/GenBank/DDBJ whole genome shotgun (WGS) entry which is preliminary data.</text>
</comment>
<dbReference type="EMBL" id="MZGV01000046">
    <property type="protein sequence ID" value="OPJ59337.1"/>
    <property type="molecule type" value="Genomic_DNA"/>
</dbReference>
<evidence type="ECO:0000313" key="1">
    <source>
        <dbReference type="EMBL" id="OPJ59337.1"/>
    </source>
</evidence>
<proteinExistence type="predicted"/>
<gene>
    <name evidence="1" type="ORF">CLORY_33460</name>
</gene>
<organism evidence="1 2">
    <name type="scientific">Clostridium oryzae</name>
    <dbReference type="NCBI Taxonomy" id="1450648"/>
    <lineage>
        <taxon>Bacteria</taxon>
        <taxon>Bacillati</taxon>
        <taxon>Bacillota</taxon>
        <taxon>Clostridia</taxon>
        <taxon>Eubacteriales</taxon>
        <taxon>Clostridiaceae</taxon>
        <taxon>Clostridium</taxon>
    </lineage>
</organism>
<protein>
    <submittedName>
        <fullName evidence="1">Uncharacterized protein</fullName>
    </submittedName>
</protein>
<keyword evidence="2" id="KW-1185">Reference proteome</keyword>
<accession>A0A1V4IIL4</accession>
<evidence type="ECO:0000313" key="2">
    <source>
        <dbReference type="Proteomes" id="UP000190080"/>
    </source>
</evidence>
<sequence length="107" mass="12650">MFFQKRKAMKEKVENEKKLNKLQDREVRYVTTRDENNIETIIGKYGFITIEDGIFIIKCNDKEVFKHGVSDLQGSELMSLDGIILSYTDKETGIFNEVIAYYKYHRK</sequence>
<name>A0A1V4IIL4_9CLOT</name>
<dbReference type="RefSeq" id="WP_079426588.1">
    <property type="nucleotide sequence ID" value="NZ_MZGV01000046.1"/>
</dbReference>
<dbReference type="AlphaFoldDB" id="A0A1V4IIL4"/>
<dbReference type="OrthoDB" id="1917264at2"/>
<dbReference type="Proteomes" id="UP000190080">
    <property type="component" value="Unassembled WGS sequence"/>
</dbReference>